<dbReference type="AlphaFoldDB" id="A0A0U5EQR9"/>
<dbReference type="InterPro" id="IPR003016">
    <property type="entry name" value="2-oxoA_DH_lipoyl-BS"/>
</dbReference>
<dbReference type="InterPro" id="IPR006255">
    <property type="entry name" value="SucB"/>
</dbReference>
<accession>A0A0U5EQR9</accession>
<keyword evidence="5" id="KW-0816">Tricarboxylic acid cycle</keyword>
<dbReference type="UniPathway" id="UPA00868">
    <property type="reaction ID" value="UER00840"/>
</dbReference>
<proteinExistence type="inferred from homology"/>
<dbReference type="GO" id="GO:0005829">
    <property type="term" value="C:cytosol"/>
    <property type="evidence" value="ECO:0007669"/>
    <property type="project" value="TreeGrafter"/>
</dbReference>
<evidence type="ECO:0000256" key="6">
    <source>
        <dbReference type="ARBA" id="ARBA00022679"/>
    </source>
</evidence>
<reference evidence="14" key="1">
    <citation type="submission" date="2015-09" db="EMBL/GenBank/DDBJ databases">
        <authorList>
            <person name="Bertelli C."/>
        </authorList>
    </citation>
    <scope>NUCLEOTIDE SEQUENCE [LARGE SCALE GENOMIC DNA]</scope>
    <source>
        <strain evidence="14">KNic</strain>
    </source>
</reference>
<dbReference type="Pfam" id="PF00364">
    <property type="entry name" value="Biotin_lipoyl"/>
    <property type="match status" value="1"/>
</dbReference>
<dbReference type="Gene3D" id="3.30.559.10">
    <property type="entry name" value="Chloramphenicol acetyltransferase-like domain"/>
    <property type="match status" value="1"/>
</dbReference>
<dbReference type="InterPro" id="IPR001078">
    <property type="entry name" value="2-oxoacid_DH_actylTfrase"/>
</dbReference>
<evidence type="ECO:0000256" key="9">
    <source>
        <dbReference type="ARBA" id="ARBA00052761"/>
    </source>
</evidence>
<dbReference type="PANTHER" id="PTHR43416:SF5">
    <property type="entry name" value="DIHYDROLIPOYLLYSINE-RESIDUE SUCCINYLTRANSFERASE COMPONENT OF 2-OXOGLUTARATE DEHYDROGENASE COMPLEX, MITOCHONDRIAL"/>
    <property type="match status" value="1"/>
</dbReference>
<feature type="compositionally biased region" description="Polar residues" evidence="11">
    <location>
        <begin position="148"/>
        <end position="159"/>
    </location>
</feature>
<dbReference type="KEGG" id="pnl:PNK_0791"/>
<feature type="compositionally biased region" description="Polar residues" evidence="11">
    <location>
        <begin position="96"/>
        <end position="107"/>
    </location>
</feature>
<dbReference type="GO" id="GO:0033512">
    <property type="term" value="P:L-lysine catabolic process to acetyl-CoA via saccharopine"/>
    <property type="evidence" value="ECO:0007669"/>
    <property type="project" value="UniProtKB-UniPathway"/>
</dbReference>
<dbReference type="InterPro" id="IPR011053">
    <property type="entry name" value="Single_hybrid_motif"/>
</dbReference>
<evidence type="ECO:0000256" key="1">
    <source>
        <dbReference type="ARBA" id="ARBA00001938"/>
    </source>
</evidence>
<dbReference type="SUPFAM" id="SSF52777">
    <property type="entry name" value="CoA-dependent acyltransferases"/>
    <property type="match status" value="1"/>
</dbReference>
<evidence type="ECO:0000256" key="5">
    <source>
        <dbReference type="ARBA" id="ARBA00022532"/>
    </source>
</evidence>
<dbReference type="PANTHER" id="PTHR43416">
    <property type="entry name" value="DIHYDROLIPOYLLYSINE-RESIDUE SUCCINYLTRANSFERASE COMPONENT OF 2-OXOGLUTARATE DEHYDROGENASE COMPLEX, MITOCHONDRIAL-RELATED"/>
    <property type="match status" value="1"/>
</dbReference>
<dbReference type="SUPFAM" id="SSF51230">
    <property type="entry name" value="Single hybrid motif"/>
    <property type="match status" value="1"/>
</dbReference>
<dbReference type="InterPro" id="IPR050537">
    <property type="entry name" value="2-oxoacid_dehydrogenase"/>
</dbReference>
<dbReference type="PATRIC" id="fig|389348.3.peg.869"/>
<feature type="region of interest" description="Disordered" evidence="11">
    <location>
        <begin position="143"/>
        <end position="171"/>
    </location>
</feature>
<evidence type="ECO:0000259" key="12">
    <source>
        <dbReference type="PROSITE" id="PS50968"/>
    </source>
</evidence>
<evidence type="ECO:0000256" key="7">
    <source>
        <dbReference type="ARBA" id="ARBA00022823"/>
    </source>
</evidence>
<comment type="cofactor">
    <cofactor evidence="1">
        <name>(R)-lipoate</name>
        <dbReference type="ChEBI" id="CHEBI:83088"/>
    </cofactor>
</comment>
<sequence>MKSEIKVPAMGESIAEAVIGQILSPEGSIVKADAEILELETDKVNQVLYAPRAGKVFLSVKLGETVKIGQVIGFVEESSAVQAEVAKSSPVARQEAPSSDSAKQQASIVPVQLASAKSETDDPSLRWTKESFLSELQALQGAAPKQIPSATGPVTSPASKSAAGKEETRKPMSKIRRVIASRLVEAQQTMAMLTTFNEVDLSEVIALREKHKELFIKKYGTKLGFMSFFVKAAVSALQAYPNVNSYLDGEDIVQRHYYDIGIAVGTDRGTLVPVVRGCDRLSFAQIELAIDEFAKKSRDGKVAADDLQGGGFTITNGGVYGSLLSTPILNPPQCGILGMHKIEKRAVVVNDQIVIRPMMYLALSYDHRLIDGKESVAFLVHIKNALEDPSRLLLDL</sequence>
<comment type="function">
    <text evidence="2">E2 component of the 2-oxoglutarate dehydrogenase (OGDH) complex which catalyzes the second step in the conversion of 2-oxoglutarate to succinyl-CoA and CO(2).</text>
</comment>
<dbReference type="GO" id="GO:0004149">
    <property type="term" value="F:dihydrolipoyllysine-residue succinyltransferase activity"/>
    <property type="evidence" value="ECO:0007669"/>
    <property type="project" value="UniProtKB-UniRule"/>
</dbReference>
<evidence type="ECO:0000256" key="2">
    <source>
        <dbReference type="ARBA" id="ARBA00004052"/>
    </source>
</evidence>
<evidence type="ECO:0000256" key="11">
    <source>
        <dbReference type="SAM" id="MobiDB-lite"/>
    </source>
</evidence>
<dbReference type="InterPro" id="IPR023213">
    <property type="entry name" value="CAT-like_dom_sf"/>
</dbReference>
<keyword evidence="8 13" id="KW-0012">Acyltransferase</keyword>
<evidence type="ECO:0000256" key="4">
    <source>
        <dbReference type="ARBA" id="ARBA00007317"/>
    </source>
</evidence>
<evidence type="ECO:0000256" key="8">
    <source>
        <dbReference type="ARBA" id="ARBA00023315"/>
    </source>
</evidence>
<keyword evidence="6 13" id="KW-0808">Transferase</keyword>
<dbReference type="Proteomes" id="UP000069902">
    <property type="component" value="Chromosome cPNK"/>
</dbReference>
<keyword evidence="7" id="KW-0450">Lipoyl</keyword>
<dbReference type="EMBL" id="LN879502">
    <property type="protein sequence ID" value="CUI16417.1"/>
    <property type="molecule type" value="Genomic_DNA"/>
</dbReference>
<feature type="region of interest" description="Disordered" evidence="11">
    <location>
        <begin position="87"/>
        <end position="124"/>
    </location>
</feature>
<comment type="similarity">
    <text evidence="4">Belongs to the 2-oxoacid dehydrogenase family.</text>
</comment>
<dbReference type="InterPro" id="IPR000089">
    <property type="entry name" value="Biotin_lipoyl"/>
</dbReference>
<dbReference type="PROSITE" id="PS50968">
    <property type="entry name" value="BIOTINYL_LIPOYL"/>
    <property type="match status" value="1"/>
</dbReference>
<evidence type="ECO:0000313" key="14">
    <source>
        <dbReference type="Proteomes" id="UP000069902"/>
    </source>
</evidence>
<dbReference type="EC" id="2.3.1.61" evidence="10"/>
<evidence type="ECO:0000313" key="13">
    <source>
        <dbReference type="EMBL" id="CUI16417.1"/>
    </source>
</evidence>
<organism evidence="13 14">
    <name type="scientific">Candidatus Protochlamydia naegleriophila</name>
    <dbReference type="NCBI Taxonomy" id="389348"/>
    <lineage>
        <taxon>Bacteria</taxon>
        <taxon>Pseudomonadati</taxon>
        <taxon>Chlamydiota</taxon>
        <taxon>Chlamydiia</taxon>
        <taxon>Parachlamydiales</taxon>
        <taxon>Parachlamydiaceae</taxon>
        <taxon>Candidatus Protochlamydia</taxon>
    </lineage>
</organism>
<protein>
    <recommendedName>
        <fullName evidence="10">Dihydrolipoyllysine-residue succinyltransferase</fullName>
        <ecNumber evidence="10">2.3.1.61</ecNumber>
    </recommendedName>
</protein>
<dbReference type="PROSITE" id="PS00189">
    <property type="entry name" value="LIPOYL"/>
    <property type="match status" value="1"/>
</dbReference>
<feature type="domain" description="Lipoyl-binding" evidence="12">
    <location>
        <begin position="2"/>
        <end position="76"/>
    </location>
</feature>
<dbReference type="InParanoid" id="A0A0U5EQR9"/>
<evidence type="ECO:0000256" key="10">
    <source>
        <dbReference type="NCBIfam" id="TIGR01347"/>
    </source>
</evidence>
<keyword evidence="14" id="KW-1185">Reference proteome</keyword>
<dbReference type="NCBIfam" id="NF004309">
    <property type="entry name" value="PRK05704.1"/>
    <property type="match status" value="1"/>
</dbReference>
<dbReference type="Gene3D" id="2.40.50.100">
    <property type="match status" value="1"/>
</dbReference>
<dbReference type="FunCoup" id="A0A0U5EQR9">
    <property type="interactions" value="410"/>
</dbReference>
<dbReference type="GO" id="GO:0006099">
    <property type="term" value="P:tricarboxylic acid cycle"/>
    <property type="evidence" value="ECO:0007669"/>
    <property type="project" value="UniProtKB-UniRule"/>
</dbReference>
<comment type="catalytic activity">
    <reaction evidence="9">
        <text>N(6)-[(R)-dihydrolipoyl]-L-lysyl-[protein] + succinyl-CoA = N(6)-[(R)-S(8)-succinyldihydrolipoyl]-L-lysyl-[protein] + CoA</text>
        <dbReference type="Rhea" id="RHEA:15213"/>
        <dbReference type="Rhea" id="RHEA-COMP:10475"/>
        <dbReference type="Rhea" id="RHEA-COMP:20092"/>
        <dbReference type="ChEBI" id="CHEBI:57287"/>
        <dbReference type="ChEBI" id="CHEBI:57292"/>
        <dbReference type="ChEBI" id="CHEBI:83100"/>
        <dbReference type="ChEBI" id="CHEBI:83120"/>
        <dbReference type="EC" id="2.3.1.61"/>
    </reaction>
</comment>
<gene>
    <name evidence="13" type="primary">sucB</name>
    <name evidence="13" type="ORF">PNK_0791</name>
</gene>
<name>A0A0U5EQR9_9BACT</name>
<evidence type="ECO:0000256" key="3">
    <source>
        <dbReference type="ARBA" id="ARBA00005145"/>
    </source>
</evidence>
<dbReference type="Pfam" id="PF00198">
    <property type="entry name" value="2-oxoacid_dh"/>
    <property type="match status" value="1"/>
</dbReference>
<comment type="pathway">
    <text evidence="3">Amino-acid degradation; L-lysine degradation via saccharopine pathway; glutaryl-CoA from L-lysine: step 6/6.</text>
</comment>
<dbReference type="STRING" id="389348.PNK_0791"/>
<dbReference type="RefSeq" id="WP_059060426.1">
    <property type="nucleotide sequence ID" value="NZ_LN879502.1"/>
</dbReference>
<dbReference type="GO" id="GO:0045252">
    <property type="term" value="C:oxoglutarate dehydrogenase complex"/>
    <property type="evidence" value="ECO:0007669"/>
    <property type="project" value="UniProtKB-UniRule"/>
</dbReference>
<dbReference type="CDD" id="cd06849">
    <property type="entry name" value="lipoyl_domain"/>
    <property type="match status" value="1"/>
</dbReference>
<dbReference type="NCBIfam" id="TIGR01347">
    <property type="entry name" value="sucB"/>
    <property type="match status" value="1"/>
</dbReference>